<sequence length="67" mass="7586">MAEEPADSAEFQQEARAARTGLIREFWDFLKHNKKWWILPILVVLLVIGLLAVLGATGLSPFLYALF</sequence>
<dbReference type="AlphaFoldDB" id="A0A0F9FC31"/>
<keyword evidence="1" id="KW-0812">Transmembrane</keyword>
<dbReference type="Pfam" id="PF19451">
    <property type="entry name" value="DUF5989"/>
    <property type="match status" value="1"/>
</dbReference>
<evidence type="ECO:0000313" key="2">
    <source>
        <dbReference type="EMBL" id="KKL83914.1"/>
    </source>
</evidence>
<accession>A0A0F9FC31</accession>
<feature type="transmembrane region" description="Helical" evidence="1">
    <location>
        <begin position="36"/>
        <end position="66"/>
    </location>
</feature>
<reference evidence="2" key="1">
    <citation type="journal article" date="2015" name="Nature">
        <title>Complex archaea that bridge the gap between prokaryotes and eukaryotes.</title>
        <authorList>
            <person name="Spang A."/>
            <person name="Saw J.H."/>
            <person name="Jorgensen S.L."/>
            <person name="Zaremba-Niedzwiedzka K."/>
            <person name="Martijn J."/>
            <person name="Lind A.E."/>
            <person name="van Eijk R."/>
            <person name="Schleper C."/>
            <person name="Guy L."/>
            <person name="Ettema T.J."/>
        </authorList>
    </citation>
    <scope>NUCLEOTIDE SEQUENCE</scope>
</reference>
<evidence type="ECO:0000256" key="1">
    <source>
        <dbReference type="SAM" id="Phobius"/>
    </source>
</evidence>
<keyword evidence="1" id="KW-0472">Membrane</keyword>
<gene>
    <name evidence="2" type="ORF">LCGC14_1969960</name>
</gene>
<name>A0A0F9FC31_9ZZZZ</name>
<organism evidence="2">
    <name type="scientific">marine sediment metagenome</name>
    <dbReference type="NCBI Taxonomy" id="412755"/>
    <lineage>
        <taxon>unclassified sequences</taxon>
        <taxon>metagenomes</taxon>
        <taxon>ecological metagenomes</taxon>
    </lineage>
</organism>
<dbReference type="EMBL" id="LAZR01021847">
    <property type="protein sequence ID" value="KKL83914.1"/>
    <property type="molecule type" value="Genomic_DNA"/>
</dbReference>
<keyword evidence="1" id="KW-1133">Transmembrane helix</keyword>
<protein>
    <submittedName>
        <fullName evidence="2">Uncharacterized protein</fullName>
    </submittedName>
</protein>
<dbReference type="InterPro" id="IPR046031">
    <property type="entry name" value="DUF5989"/>
</dbReference>
<proteinExistence type="predicted"/>
<comment type="caution">
    <text evidence="2">The sequence shown here is derived from an EMBL/GenBank/DDBJ whole genome shotgun (WGS) entry which is preliminary data.</text>
</comment>